<dbReference type="Proteomes" id="UP000318307">
    <property type="component" value="Unassembled WGS sequence"/>
</dbReference>
<dbReference type="InterPro" id="IPR014729">
    <property type="entry name" value="Rossmann-like_a/b/a_fold"/>
</dbReference>
<dbReference type="PANTHER" id="PTHR46268">
    <property type="entry name" value="STRESS RESPONSE PROTEIN NHAX"/>
    <property type="match status" value="1"/>
</dbReference>
<evidence type="ECO:0000313" key="3">
    <source>
        <dbReference type="EMBL" id="TWI70684.1"/>
    </source>
</evidence>
<dbReference type="Gene3D" id="3.40.50.620">
    <property type="entry name" value="HUPs"/>
    <property type="match status" value="2"/>
</dbReference>
<gene>
    <name evidence="3" type="ORF">LZ24_02254</name>
</gene>
<dbReference type="Pfam" id="PF00582">
    <property type="entry name" value="Usp"/>
    <property type="match status" value="2"/>
</dbReference>
<dbReference type="OrthoDB" id="5497880at2"/>
<sequence length="301" mass="34096">MRIQINRILCTTDLSDYARQGIRYGTALARTLNAELFLCSIIDPIPLVYAEGMRDPNGYEKKMEQRAKEKMALAMEDYQIPWKSLVRTGHPPTRITELAEELDADLVIVTTRPGSGLKKFFMGSTSEELIRTLKVPLLIMRDIEPEALKNTPEGPYLDLKHVLVGYDFSYHATMGLRYGLSLCQEFEAELHIVHTVSENQHKAFLAEGPPGDRIRHQKAEMQKLKEKLDSLVPEEAKTWCNFQTRILMGEAHTELRKYAMTSGIDMTIVGSRGISLAESMLMGSVTDRLIRENPCPVMSVH</sequence>
<keyword evidence="4" id="KW-1185">Reference proteome</keyword>
<feature type="domain" description="UspA" evidence="2">
    <location>
        <begin position="6"/>
        <end position="141"/>
    </location>
</feature>
<dbReference type="EMBL" id="VLLC01000017">
    <property type="protein sequence ID" value="TWI70684.1"/>
    <property type="molecule type" value="Genomic_DNA"/>
</dbReference>
<evidence type="ECO:0000259" key="2">
    <source>
        <dbReference type="Pfam" id="PF00582"/>
    </source>
</evidence>
<dbReference type="RefSeq" id="WP_144685375.1">
    <property type="nucleotide sequence ID" value="NZ_VLLC01000017.1"/>
</dbReference>
<protein>
    <submittedName>
        <fullName evidence="3">Nucleotide-binding universal stress UspA family protein</fullName>
    </submittedName>
</protein>
<organism evidence="3 4">
    <name type="scientific">Desulfobotulus alkaliphilus</name>
    <dbReference type="NCBI Taxonomy" id="622671"/>
    <lineage>
        <taxon>Bacteria</taxon>
        <taxon>Pseudomonadati</taxon>
        <taxon>Thermodesulfobacteriota</taxon>
        <taxon>Desulfobacteria</taxon>
        <taxon>Desulfobacterales</taxon>
        <taxon>Desulfobacteraceae</taxon>
        <taxon>Desulfobotulus</taxon>
    </lineage>
</organism>
<comment type="similarity">
    <text evidence="1">Belongs to the universal stress protein A family.</text>
</comment>
<feature type="domain" description="UspA" evidence="2">
    <location>
        <begin position="160"/>
        <end position="301"/>
    </location>
</feature>
<evidence type="ECO:0000313" key="4">
    <source>
        <dbReference type="Proteomes" id="UP000318307"/>
    </source>
</evidence>
<dbReference type="InterPro" id="IPR006016">
    <property type="entry name" value="UspA"/>
</dbReference>
<name>A0A562RQ95_9BACT</name>
<dbReference type="SUPFAM" id="SSF52402">
    <property type="entry name" value="Adenine nucleotide alpha hydrolases-like"/>
    <property type="match status" value="2"/>
</dbReference>
<dbReference type="CDD" id="cd00293">
    <property type="entry name" value="USP-like"/>
    <property type="match status" value="2"/>
</dbReference>
<proteinExistence type="inferred from homology"/>
<evidence type="ECO:0000256" key="1">
    <source>
        <dbReference type="ARBA" id="ARBA00008791"/>
    </source>
</evidence>
<dbReference type="PANTHER" id="PTHR46268:SF6">
    <property type="entry name" value="UNIVERSAL STRESS PROTEIN UP12"/>
    <property type="match status" value="1"/>
</dbReference>
<dbReference type="AlphaFoldDB" id="A0A562RQ95"/>
<comment type="caution">
    <text evidence="3">The sequence shown here is derived from an EMBL/GenBank/DDBJ whole genome shotgun (WGS) entry which is preliminary data.</text>
</comment>
<reference evidence="3 4" key="1">
    <citation type="submission" date="2019-07" db="EMBL/GenBank/DDBJ databases">
        <title>Genome sequencing of 100 strains of the haloalkaliphilic chemolithoautotrophic sulfur-oxidizing bacterium Thioalkalivibrio.</title>
        <authorList>
            <person name="Muyzer G."/>
        </authorList>
    </citation>
    <scope>NUCLEOTIDE SEQUENCE [LARGE SCALE GENOMIC DNA]</scope>
    <source>
        <strain evidence="3 4">ASO4-4</strain>
    </source>
</reference>
<accession>A0A562RQ95</accession>
<dbReference type="PRINTS" id="PR01438">
    <property type="entry name" value="UNVRSLSTRESS"/>
</dbReference>
<dbReference type="InterPro" id="IPR006015">
    <property type="entry name" value="Universal_stress_UspA"/>
</dbReference>